<sequence>MKIANLKIGTRLGLGFGLILLMLSCVAAVGISVMSRTNSAMHHITDVNVAKMQLLEDMSSSVHIVARVMRTMALVEDKAIFDEQKKKITAAREKYDASFKSLQNMPLDEAGKTFVSQLAAEHDTVRPVNNHFIELSATDKQAALKVLLNEVMPLNQKWLDSLQEFVDLQRSKNRKEEELASSSYESGLIAMLVLALSAICIGVFVAWYSTRSITRPLIAAVAIAKTVAAGDLTSDIQITSTDETGQLLLALKEMNSSLLNIVAQVRMGTDEMATASGQIAAGNLDLSSRTEEQASSLEETASSMEELTSTVKHNADNASQASQLASNASETAVRGGAVVSQVVDTMGSIHESSKKIVDIISVIDGIAFQTNILALNAAVEAARAGEQGRGFAVVATEVRNLAQRSATAAKEIKLLINDSVEKVATGSKLVQQAGTTMDDVVHSVKQVNDIITEITAAGREQASGIDQINSAVAQMDQVTQQNASLVEEAAAAAESLQDQAATLARLVSVFKVDTNEVRQQTATAAPVRLVTVKSSPGKSSGFARRPALTMIKASPAKAVSNGADNGSWEEF</sequence>
<evidence type="ECO:0000259" key="7">
    <source>
        <dbReference type="PROSITE" id="PS50111"/>
    </source>
</evidence>
<dbReference type="Pfam" id="PF00672">
    <property type="entry name" value="HAMP"/>
    <property type="match status" value="1"/>
</dbReference>
<dbReference type="EMBL" id="BMED01000001">
    <property type="protein sequence ID" value="GGC65518.1"/>
    <property type="molecule type" value="Genomic_DNA"/>
</dbReference>
<dbReference type="PROSITE" id="PS51257">
    <property type="entry name" value="PROKAR_LIPOPROTEIN"/>
    <property type="match status" value="1"/>
</dbReference>
<dbReference type="GO" id="GO:0007165">
    <property type="term" value="P:signal transduction"/>
    <property type="evidence" value="ECO:0007669"/>
    <property type="project" value="UniProtKB-KW"/>
</dbReference>
<dbReference type="PROSITE" id="PS50111">
    <property type="entry name" value="CHEMOTAXIS_TRANSDUC_2"/>
    <property type="match status" value="1"/>
</dbReference>
<dbReference type="SUPFAM" id="SSF58104">
    <property type="entry name" value="Methyl-accepting chemotaxis protein (MCP) signaling domain"/>
    <property type="match status" value="1"/>
</dbReference>
<keyword evidence="6" id="KW-0812">Transmembrane</keyword>
<dbReference type="InterPro" id="IPR003660">
    <property type="entry name" value="HAMP_dom"/>
</dbReference>
<dbReference type="CDD" id="cd06225">
    <property type="entry name" value="HAMP"/>
    <property type="match status" value="1"/>
</dbReference>
<keyword evidence="10" id="KW-1185">Reference proteome</keyword>
<dbReference type="InterPro" id="IPR004090">
    <property type="entry name" value="Chemotax_Me-accpt_rcpt"/>
</dbReference>
<comment type="caution">
    <text evidence="9">The sequence shown here is derived from an EMBL/GenBank/DDBJ whole genome shotgun (WGS) entry which is preliminary data.</text>
</comment>
<evidence type="ECO:0000313" key="9">
    <source>
        <dbReference type="EMBL" id="GGC65518.1"/>
    </source>
</evidence>
<accession>A0A916U9G6</accession>
<dbReference type="PANTHER" id="PTHR43531:SF14">
    <property type="entry name" value="METHYL-ACCEPTING CHEMOTAXIS PROTEIN I-RELATED"/>
    <property type="match status" value="1"/>
</dbReference>
<keyword evidence="2" id="KW-0488">Methylation</keyword>
<name>A0A916U9G6_9BURK</name>
<evidence type="ECO:0000256" key="4">
    <source>
        <dbReference type="PROSITE-ProRule" id="PRU00284"/>
    </source>
</evidence>
<dbReference type="Pfam" id="PF00015">
    <property type="entry name" value="MCPsignal"/>
    <property type="match status" value="1"/>
</dbReference>
<dbReference type="FunFam" id="1.10.287.950:FF:000001">
    <property type="entry name" value="Methyl-accepting chemotaxis sensory transducer"/>
    <property type="match status" value="1"/>
</dbReference>
<dbReference type="Gene3D" id="1.10.287.950">
    <property type="entry name" value="Methyl-accepting chemotaxis protein"/>
    <property type="match status" value="1"/>
</dbReference>
<protein>
    <submittedName>
        <fullName evidence="9">Methyl-accepting chemotaxis protein</fullName>
    </submittedName>
</protein>
<dbReference type="PRINTS" id="PR00260">
    <property type="entry name" value="CHEMTRNSDUCR"/>
</dbReference>
<feature type="coiled-coil region" evidence="5">
    <location>
        <begin position="468"/>
        <end position="506"/>
    </location>
</feature>
<keyword evidence="6" id="KW-0472">Membrane</keyword>
<keyword evidence="6" id="KW-1133">Transmembrane helix</keyword>
<dbReference type="InterPro" id="IPR047347">
    <property type="entry name" value="YvaQ-like_sensor"/>
</dbReference>
<evidence type="ECO:0000256" key="1">
    <source>
        <dbReference type="ARBA" id="ARBA00004370"/>
    </source>
</evidence>
<proteinExistence type="inferred from homology"/>
<evidence type="ECO:0000313" key="10">
    <source>
        <dbReference type="Proteomes" id="UP000637423"/>
    </source>
</evidence>
<evidence type="ECO:0000256" key="5">
    <source>
        <dbReference type="SAM" id="Coils"/>
    </source>
</evidence>
<keyword evidence="5" id="KW-0175">Coiled coil</keyword>
<dbReference type="PROSITE" id="PS50885">
    <property type="entry name" value="HAMP"/>
    <property type="match status" value="1"/>
</dbReference>
<dbReference type="CDD" id="cd19411">
    <property type="entry name" value="MCP2201-like_sensor"/>
    <property type="match status" value="1"/>
</dbReference>
<dbReference type="SMART" id="SM00283">
    <property type="entry name" value="MA"/>
    <property type="match status" value="1"/>
</dbReference>
<organism evidence="9 10">
    <name type="scientific">Undibacterium terreum</name>
    <dbReference type="NCBI Taxonomy" id="1224302"/>
    <lineage>
        <taxon>Bacteria</taxon>
        <taxon>Pseudomonadati</taxon>
        <taxon>Pseudomonadota</taxon>
        <taxon>Betaproteobacteria</taxon>
        <taxon>Burkholderiales</taxon>
        <taxon>Oxalobacteraceae</taxon>
        <taxon>Undibacterium</taxon>
    </lineage>
</organism>
<dbReference type="GO" id="GO:0005886">
    <property type="term" value="C:plasma membrane"/>
    <property type="evidence" value="ECO:0007669"/>
    <property type="project" value="TreeGrafter"/>
</dbReference>
<dbReference type="GO" id="GO:0006935">
    <property type="term" value="P:chemotaxis"/>
    <property type="evidence" value="ECO:0007669"/>
    <property type="project" value="InterPro"/>
</dbReference>
<dbReference type="InterPro" id="IPR004089">
    <property type="entry name" value="MCPsignal_dom"/>
</dbReference>
<dbReference type="PANTHER" id="PTHR43531">
    <property type="entry name" value="PROTEIN ICFG"/>
    <property type="match status" value="1"/>
</dbReference>
<feature type="transmembrane region" description="Helical" evidence="6">
    <location>
        <begin position="188"/>
        <end position="208"/>
    </location>
</feature>
<dbReference type="CDD" id="cd11386">
    <property type="entry name" value="MCP_signal"/>
    <property type="match status" value="1"/>
</dbReference>
<comment type="similarity">
    <text evidence="3">Belongs to the methyl-accepting chemotaxis (MCP) protein family.</text>
</comment>
<comment type="subcellular location">
    <subcellularLocation>
        <location evidence="1">Membrane</location>
    </subcellularLocation>
</comment>
<evidence type="ECO:0000256" key="3">
    <source>
        <dbReference type="ARBA" id="ARBA00029447"/>
    </source>
</evidence>
<keyword evidence="4" id="KW-0807">Transducer</keyword>
<feature type="domain" description="Methyl-accepting transducer" evidence="7">
    <location>
        <begin position="268"/>
        <end position="497"/>
    </location>
</feature>
<dbReference type="Proteomes" id="UP000637423">
    <property type="component" value="Unassembled WGS sequence"/>
</dbReference>
<feature type="domain" description="HAMP" evidence="8">
    <location>
        <begin position="211"/>
        <end position="263"/>
    </location>
</feature>
<dbReference type="InterPro" id="IPR024478">
    <property type="entry name" value="HlyB_4HB_MCP"/>
</dbReference>
<dbReference type="InterPro" id="IPR051310">
    <property type="entry name" value="MCP_chemotaxis"/>
</dbReference>
<dbReference type="AlphaFoldDB" id="A0A916U9G6"/>
<reference evidence="9" key="1">
    <citation type="journal article" date="2014" name="Int. J. Syst. Evol. Microbiol.">
        <title>Complete genome sequence of Corynebacterium casei LMG S-19264T (=DSM 44701T), isolated from a smear-ripened cheese.</title>
        <authorList>
            <consortium name="US DOE Joint Genome Institute (JGI-PGF)"/>
            <person name="Walter F."/>
            <person name="Albersmeier A."/>
            <person name="Kalinowski J."/>
            <person name="Ruckert C."/>
        </authorList>
    </citation>
    <scope>NUCLEOTIDE SEQUENCE</scope>
    <source>
        <strain evidence="9">CGMCC 1.10998</strain>
    </source>
</reference>
<dbReference type="RefSeq" id="WP_188564901.1">
    <property type="nucleotide sequence ID" value="NZ_BMED01000001.1"/>
</dbReference>
<evidence type="ECO:0000256" key="2">
    <source>
        <dbReference type="ARBA" id="ARBA00022481"/>
    </source>
</evidence>
<evidence type="ECO:0000259" key="8">
    <source>
        <dbReference type="PROSITE" id="PS50885"/>
    </source>
</evidence>
<evidence type="ECO:0000256" key="6">
    <source>
        <dbReference type="SAM" id="Phobius"/>
    </source>
</evidence>
<dbReference type="SMART" id="SM00304">
    <property type="entry name" value="HAMP"/>
    <property type="match status" value="1"/>
</dbReference>
<dbReference type="Pfam" id="PF12729">
    <property type="entry name" value="4HB_MCP_1"/>
    <property type="match status" value="1"/>
</dbReference>
<gene>
    <name evidence="9" type="ORF">GCM10011396_10670</name>
</gene>
<reference evidence="9" key="2">
    <citation type="submission" date="2020-09" db="EMBL/GenBank/DDBJ databases">
        <authorList>
            <person name="Sun Q."/>
            <person name="Zhou Y."/>
        </authorList>
    </citation>
    <scope>NUCLEOTIDE SEQUENCE</scope>
    <source>
        <strain evidence="9">CGMCC 1.10998</strain>
    </source>
</reference>
<dbReference type="GO" id="GO:0004888">
    <property type="term" value="F:transmembrane signaling receptor activity"/>
    <property type="evidence" value="ECO:0007669"/>
    <property type="project" value="InterPro"/>
</dbReference>